<evidence type="ECO:0000256" key="1">
    <source>
        <dbReference type="SAM" id="MobiDB-lite"/>
    </source>
</evidence>
<dbReference type="AlphaFoldDB" id="A0A8T0HR81"/>
<proteinExistence type="predicted"/>
<evidence type="ECO:0000313" key="2">
    <source>
        <dbReference type="EMBL" id="KAG0573434.1"/>
    </source>
</evidence>
<feature type="region of interest" description="Disordered" evidence="1">
    <location>
        <begin position="34"/>
        <end position="89"/>
    </location>
</feature>
<gene>
    <name evidence="2" type="ORF">KC19_VG178100</name>
</gene>
<protein>
    <submittedName>
        <fullName evidence="2">Uncharacterized protein</fullName>
    </submittedName>
</protein>
<sequence length="89" mass="9162">MVLAGKDEDRTFVADAVADNALEEVVLMDLDAEASGGSSMKSDGDKGSSQTCSTESEVWSAPLLDDDSDSVRSGSTVSDVVMFSPPGNA</sequence>
<accession>A0A8T0HR81</accession>
<evidence type="ECO:0000313" key="3">
    <source>
        <dbReference type="Proteomes" id="UP000822688"/>
    </source>
</evidence>
<reference evidence="2" key="1">
    <citation type="submission" date="2020-06" db="EMBL/GenBank/DDBJ databases">
        <title>WGS assembly of Ceratodon purpureus strain R40.</title>
        <authorList>
            <person name="Carey S.B."/>
            <person name="Jenkins J."/>
            <person name="Shu S."/>
            <person name="Lovell J.T."/>
            <person name="Sreedasyam A."/>
            <person name="Maumus F."/>
            <person name="Tiley G.P."/>
            <person name="Fernandez-Pozo N."/>
            <person name="Barry K."/>
            <person name="Chen C."/>
            <person name="Wang M."/>
            <person name="Lipzen A."/>
            <person name="Daum C."/>
            <person name="Saski C.A."/>
            <person name="Payton A.C."/>
            <person name="Mcbreen J.C."/>
            <person name="Conrad R.E."/>
            <person name="Kollar L.M."/>
            <person name="Olsson S."/>
            <person name="Huttunen S."/>
            <person name="Landis J.B."/>
            <person name="Wickett N.J."/>
            <person name="Johnson M.G."/>
            <person name="Rensing S.A."/>
            <person name="Grimwood J."/>
            <person name="Schmutz J."/>
            <person name="Mcdaniel S.F."/>
        </authorList>
    </citation>
    <scope>NUCLEOTIDE SEQUENCE</scope>
    <source>
        <strain evidence="2">R40</strain>
    </source>
</reference>
<keyword evidence="3" id="KW-1185">Reference proteome</keyword>
<dbReference type="EMBL" id="CM026426">
    <property type="protein sequence ID" value="KAG0573434.1"/>
    <property type="molecule type" value="Genomic_DNA"/>
</dbReference>
<dbReference type="Proteomes" id="UP000822688">
    <property type="component" value="Chromosome V"/>
</dbReference>
<name>A0A8T0HR81_CERPU</name>
<comment type="caution">
    <text evidence="2">The sequence shown here is derived from an EMBL/GenBank/DDBJ whole genome shotgun (WGS) entry which is preliminary data.</text>
</comment>
<organism evidence="2 3">
    <name type="scientific">Ceratodon purpureus</name>
    <name type="common">Fire moss</name>
    <name type="synonym">Dicranum purpureum</name>
    <dbReference type="NCBI Taxonomy" id="3225"/>
    <lineage>
        <taxon>Eukaryota</taxon>
        <taxon>Viridiplantae</taxon>
        <taxon>Streptophyta</taxon>
        <taxon>Embryophyta</taxon>
        <taxon>Bryophyta</taxon>
        <taxon>Bryophytina</taxon>
        <taxon>Bryopsida</taxon>
        <taxon>Dicranidae</taxon>
        <taxon>Pseudoditrichales</taxon>
        <taxon>Ditrichaceae</taxon>
        <taxon>Ceratodon</taxon>
    </lineage>
</organism>